<comment type="caution">
    <text evidence="2">The sequence shown here is derived from an EMBL/GenBank/DDBJ whole genome shotgun (WGS) entry which is preliminary data.</text>
</comment>
<sequence>MSENLINPKICKGCRQRVLNEFLSKNNEMKATCNDCRERNGASKRQIREKNITENITEVLSHKENAISLQQLPGVIYESLLVADSSNTLSEEKTCKKNAEKIFSLASEGDGYQYLNVSEIYHEIKEQQLPGYELLTRGQVYYWWNRQATTEPTESFAFITPFLSLFPHDAFEIIVTDATYNTNTSKYELYEIMGVINGTAFPLSYCLVVTGKNRPIANILAGWYTALKIIGMNNMKVFLTDKDMAQISAAVLKHTNNVQL</sequence>
<dbReference type="STRING" id="658196.A0A397SPY2"/>
<dbReference type="AlphaFoldDB" id="A0A397SPY2"/>
<keyword evidence="3" id="KW-1185">Reference proteome</keyword>
<name>A0A397SPY2_9GLOM</name>
<dbReference type="Proteomes" id="UP000265703">
    <property type="component" value="Unassembled WGS sequence"/>
</dbReference>
<organism evidence="2 3">
    <name type="scientific">Glomus cerebriforme</name>
    <dbReference type="NCBI Taxonomy" id="658196"/>
    <lineage>
        <taxon>Eukaryota</taxon>
        <taxon>Fungi</taxon>
        <taxon>Fungi incertae sedis</taxon>
        <taxon>Mucoromycota</taxon>
        <taxon>Glomeromycotina</taxon>
        <taxon>Glomeromycetes</taxon>
        <taxon>Glomerales</taxon>
        <taxon>Glomeraceae</taxon>
        <taxon>Glomus</taxon>
    </lineage>
</organism>
<feature type="domain" description="MULE transposase" evidence="1">
    <location>
        <begin position="174"/>
        <end position="250"/>
    </location>
</feature>
<evidence type="ECO:0000313" key="3">
    <source>
        <dbReference type="Proteomes" id="UP000265703"/>
    </source>
</evidence>
<gene>
    <name evidence="2" type="ORF">C1645_878967</name>
</gene>
<accession>A0A397SPY2</accession>
<dbReference type="OrthoDB" id="2448086at2759"/>
<evidence type="ECO:0000259" key="1">
    <source>
        <dbReference type="Pfam" id="PF10551"/>
    </source>
</evidence>
<proteinExistence type="predicted"/>
<evidence type="ECO:0000313" key="2">
    <source>
        <dbReference type="EMBL" id="RIA85997.1"/>
    </source>
</evidence>
<reference evidence="2 3" key="1">
    <citation type="submission" date="2018-06" db="EMBL/GenBank/DDBJ databases">
        <title>Comparative genomics reveals the genomic features of Rhizophagus irregularis, R. cerebriforme, R. diaphanum and Gigaspora rosea, and their symbiotic lifestyle signature.</title>
        <authorList>
            <person name="Morin E."/>
            <person name="San Clemente H."/>
            <person name="Chen E.C.H."/>
            <person name="De La Providencia I."/>
            <person name="Hainaut M."/>
            <person name="Kuo A."/>
            <person name="Kohler A."/>
            <person name="Murat C."/>
            <person name="Tang N."/>
            <person name="Roy S."/>
            <person name="Loubradou J."/>
            <person name="Henrissat B."/>
            <person name="Grigoriev I.V."/>
            <person name="Corradi N."/>
            <person name="Roux C."/>
            <person name="Martin F.M."/>
        </authorList>
    </citation>
    <scope>NUCLEOTIDE SEQUENCE [LARGE SCALE GENOMIC DNA]</scope>
    <source>
        <strain evidence="2 3">DAOM 227022</strain>
    </source>
</reference>
<protein>
    <recommendedName>
        <fullName evidence="1">MULE transposase domain-containing protein</fullName>
    </recommendedName>
</protein>
<dbReference type="Pfam" id="PF10551">
    <property type="entry name" value="MULE"/>
    <property type="match status" value="1"/>
</dbReference>
<dbReference type="EMBL" id="QKYT01000391">
    <property type="protein sequence ID" value="RIA85997.1"/>
    <property type="molecule type" value="Genomic_DNA"/>
</dbReference>
<dbReference type="InterPro" id="IPR018289">
    <property type="entry name" value="MULE_transposase_dom"/>
</dbReference>